<sequence length="48" mass="5355">MSLLRGSIFPSLRGNLRTIVRPQSQEFVLSHKIATQSTAARNDISTQK</sequence>
<dbReference type="Proteomes" id="UP000035491">
    <property type="component" value="Unassembled WGS sequence"/>
</dbReference>
<reference evidence="1 2" key="1">
    <citation type="submission" date="2015-02" db="EMBL/GenBank/DDBJ databases">
        <title>Genome Sequencing of Rickettsiales.</title>
        <authorList>
            <person name="Daugherty S.C."/>
            <person name="Su Q."/>
            <person name="Abolude K."/>
            <person name="Beier-Sexton M."/>
            <person name="Carlyon J.A."/>
            <person name="Carter R."/>
            <person name="Day N.P."/>
            <person name="Dumler S.J."/>
            <person name="Dyachenko V."/>
            <person name="Godinez A."/>
            <person name="Kurtti T.J."/>
            <person name="Lichay M."/>
            <person name="Mullins K.E."/>
            <person name="Ott S."/>
            <person name="Pappas-Brown V."/>
            <person name="Paris D.H."/>
            <person name="Patel P."/>
            <person name="Richards A.L."/>
            <person name="Sadzewicz L."/>
            <person name="Sears K."/>
            <person name="Seidman D."/>
            <person name="Sengamalay N."/>
            <person name="Stenos J."/>
            <person name="Tallon L.J."/>
            <person name="Vincent G."/>
            <person name="Fraser C.M."/>
            <person name="Munderloh U."/>
            <person name="Dunning-Hotopp J.C."/>
        </authorList>
    </citation>
    <scope>NUCLEOTIDE SEQUENCE [LARGE SCALE GENOMIC DNA]</scope>
    <source>
        <strain evidence="1 2">Tate's Hell</strain>
    </source>
</reference>
<comment type="caution">
    <text evidence="1">The sequence shown here is derived from an EMBL/GenBank/DDBJ whole genome shotgun (WGS) entry which is preliminary data.</text>
</comment>
<proteinExistence type="predicted"/>
<organism evidence="1 2">
    <name type="scientific">Rickettsia parkeri str. Tate's Hell</name>
    <dbReference type="NCBI Taxonomy" id="1359189"/>
    <lineage>
        <taxon>Bacteria</taxon>
        <taxon>Pseudomonadati</taxon>
        <taxon>Pseudomonadota</taxon>
        <taxon>Alphaproteobacteria</taxon>
        <taxon>Rickettsiales</taxon>
        <taxon>Rickettsiaceae</taxon>
        <taxon>Rickettsieae</taxon>
        <taxon>Rickettsia</taxon>
        <taxon>spotted fever group</taxon>
    </lineage>
</organism>
<name>A0ABR5DQH3_RICPA</name>
<protein>
    <submittedName>
        <fullName evidence="1">Uncharacterized protein</fullName>
    </submittedName>
</protein>
<evidence type="ECO:0000313" key="2">
    <source>
        <dbReference type="Proteomes" id="UP000035491"/>
    </source>
</evidence>
<keyword evidence="2" id="KW-1185">Reference proteome</keyword>
<accession>A0ABR5DQH3</accession>
<evidence type="ECO:0000313" key="1">
    <source>
        <dbReference type="EMBL" id="KJW00975.1"/>
    </source>
</evidence>
<dbReference type="EMBL" id="LAOO01000001">
    <property type="protein sequence ID" value="KJW00975.1"/>
    <property type="molecule type" value="Genomic_DNA"/>
</dbReference>
<gene>
    <name evidence="1" type="ORF">RPATATE_1270</name>
</gene>